<evidence type="ECO:0000256" key="1">
    <source>
        <dbReference type="ARBA" id="ARBA00001933"/>
    </source>
</evidence>
<evidence type="ECO:0000256" key="3">
    <source>
        <dbReference type="ARBA" id="ARBA00022576"/>
    </source>
</evidence>
<evidence type="ECO:0000256" key="5">
    <source>
        <dbReference type="ARBA" id="ARBA00022898"/>
    </source>
</evidence>
<evidence type="ECO:0000256" key="6">
    <source>
        <dbReference type="PIRNR" id="PIRNR000517"/>
    </source>
</evidence>
<feature type="domain" description="Aminotransferase class I/classII large" evidence="7">
    <location>
        <begin position="38"/>
        <end position="467"/>
    </location>
</feature>
<dbReference type="GO" id="GO:0004838">
    <property type="term" value="F:L-tyrosine-2-oxoglutarate transaminase activity"/>
    <property type="evidence" value="ECO:0007669"/>
    <property type="project" value="TreeGrafter"/>
</dbReference>
<accession>A0A8X7YP44</accession>
<evidence type="ECO:0000259" key="7">
    <source>
        <dbReference type="Pfam" id="PF00155"/>
    </source>
</evidence>
<gene>
    <name evidence="8" type="ORF">POTOM_039846</name>
</gene>
<dbReference type="CDD" id="cd00609">
    <property type="entry name" value="AAT_like"/>
    <property type="match status" value="1"/>
</dbReference>
<keyword evidence="4" id="KW-0808">Transferase</keyword>
<comment type="similarity">
    <text evidence="2 6">Belongs to the class-I pyridoxal-phosphate-dependent aminotransferase family.</text>
</comment>
<dbReference type="FunFam" id="3.40.640.10:FF:000048">
    <property type="entry name" value="tyrosine aminotransferase"/>
    <property type="match status" value="1"/>
</dbReference>
<reference evidence="8" key="1">
    <citation type="journal article" date="2020" name="bioRxiv">
        <title>Hybrid origin of Populus tomentosa Carr. identified through genome sequencing and phylogenomic analysis.</title>
        <authorList>
            <person name="An X."/>
            <person name="Gao K."/>
            <person name="Chen Z."/>
            <person name="Li J."/>
            <person name="Yang X."/>
            <person name="Yang X."/>
            <person name="Zhou J."/>
            <person name="Guo T."/>
            <person name="Zhao T."/>
            <person name="Huang S."/>
            <person name="Miao D."/>
            <person name="Khan W.U."/>
            <person name="Rao P."/>
            <person name="Ye M."/>
            <person name="Lei B."/>
            <person name="Liao W."/>
            <person name="Wang J."/>
            <person name="Ji L."/>
            <person name="Li Y."/>
            <person name="Guo B."/>
            <person name="Mustafa N.S."/>
            <person name="Li S."/>
            <person name="Yun Q."/>
            <person name="Keller S.R."/>
            <person name="Mao J."/>
            <person name="Zhang R."/>
            <person name="Strauss S.H."/>
        </authorList>
    </citation>
    <scope>NUCLEOTIDE SEQUENCE</scope>
    <source>
        <strain evidence="8">GM15</strain>
        <tissue evidence="8">Leaf</tissue>
    </source>
</reference>
<comment type="caution">
    <text evidence="8">The sequence shown here is derived from an EMBL/GenBank/DDBJ whole genome shotgun (WGS) entry which is preliminary data.</text>
</comment>
<sequence length="482" mass="54053">MADGAVNGYEMDTPKNITIKGILSLLMESIDDNNHSRSVISLGMGDPTAHSCFHTTHVAQEAVVDALQSDKFNGYAPTVGLPQTRRAIAEYLSRDLPYKLSSDDVFITSGCTQAIDVALAMLARPGANILLPRPGFPIYELCAAFRHLEVRHFDLLPEKGWEVDLDAIEALADQNTVALVIINPGNPCGNVYSYHHLKKIAETAEKLKTLVIADEVYGHLAFGRNPFVPMGVFGSIVPVLTLGSLSKRWIVPGWRLGWFVTSDPSGMFRNPKCLHWQDLSLPKRFNAAFRVLDNFKHRKIELRYLSLNSLFISQQISGFDVLNLDIFVYSNIQHFCNVVERIKKYFDILGGPATFIQAAVPGILELTDEVFFKRTINILKQSSDICCDRIKEIPCISCPYKPEGSMAMMMKLNLSLLEDISDDIDFCFKLAREEFVIILPGTAVGLKNWLRITFAVDPVSLEEALGRVKSFCLRHTKQFERY</sequence>
<dbReference type="EMBL" id="JAAWWB010000021">
    <property type="protein sequence ID" value="KAG6756418.1"/>
    <property type="molecule type" value="Genomic_DNA"/>
</dbReference>
<dbReference type="InterPro" id="IPR005958">
    <property type="entry name" value="TyrNic_aminoTrfase"/>
</dbReference>
<keyword evidence="3" id="KW-0032">Aminotransferase</keyword>
<dbReference type="GO" id="GO:0006572">
    <property type="term" value="P:L-tyrosine catabolic process"/>
    <property type="evidence" value="ECO:0007669"/>
    <property type="project" value="TreeGrafter"/>
</dbReference>
<keyword evidence="9" id="KW-1185">Reference proteome</keyword>
<protein>
    <recommendedName>
        <fullName evidence="7">Aminotransferase class I/classII large domain-containing protein</fullName>
    </recommendedName>
</protein>
<dbReference type="FunFam" id="3.90.1150.10:FF:000040">
    <property type="entry name" value="Tyrosine aminotransferase"/>
    <property type="match status" value="1"/>
</dbReference>
<proteinExistence type="inferred from homology"/>
<dbReference type="Proteomes" id="UP000886885">
    <property type="component" value="Chromosome 11A"/>
</dbReference>
<dbReference type="Pfam" id="PF00155">
    <property type="entry name" value="Aminotran_1_2"/>
    <property type="match status" value="1"/>
</dbReference>
<dbReference type="GO" id="GO:0030170">
    <property type="term" value="F:pyridoxal phosphate binding"/>
    <property type="evidence" value="ECO:0007669"/>
    <property type="project" value="InterPro"/>
</dbReference>
<keyword evidence="5 6" id="KW-0663">Pyridoxal phosphate</keyword>
<evidence type="ECO:0000313" key="9">
    <source>
        <dbReference type="Proteomes" id="UP000886885"/>
    </source>
</evidence>
<dbReference type="AlphaFoldDB" id="A0A8X7YP44"/>
<dbReference type="PANTHER" id="PTHR45744">
    <property type="entry name" value="TYROSINE AMINOTRANSFERASE"/>
    <property type="match status" value="1"/>
</dbReference>
<name>A0A8X7YP44_POPTO</name>
<evidence type="ECO:0000256" key="4">
    <source>
        <dbReference type="ARBA" id="ARBA00022679"/>
    </source>
</evidence>
<dbReference type="InterPro" id="IPR004839">
    <property type="entry name" value="Aminotransferase_I/II_large"/>
</dbReference>
<dbReference type="NCBIfam" id="TIGR01265">
    <property type="entry name" value="tyr_nico_aTase"/>
    <property type="match status" value="1"/>
</dbReference>
<dbReference type="PIRSF" id="PIRSF000517">
    <property type="entry name" value="Tyr_transaminase"/>
    <property type="match status" value="1"/>
</dbReference>
<evidence type="ECO:0000256" key="2">
    <source>
        <dbReference type="ARBA" id="ARBA00007441"/>
    </source>
</evidence>
<dbReference type="PANTHER" id="PTHR45744:SF2">
    <property type="entry name" value="TYROSINE AMINOTRANSFERASE"/>
    <property type="match status" value="1"/>
</dbReference>
<organism evidence="8 9">
    <name type="scientific">Populus tomentosa</name>
    <name type="common">Chinese white poplar</name>
    <dbReference type="NCBI Taxonomy" id="118781"/>
    <lineage>
        <taxon>Eukaryota</taxon>
        <taxon>Viridiplantae</taxon>
        <taxon>Streptophyta</taxon>
        <taxon>Embryophyta</taxon>
        <taxon>Tracheophyta</taxon>
        <taxon>Spermatophyta</taxon>
        <taxon>Magnoliopsida</taxon>
        <taxon>eudicotyledons</taxon>
        <taxon>Gunneridae</taxon>
        <taxon>Pentapetalae</taxon>
        <taxon>rosids</taxon>
        <taxon>fabids</taxon>
        <taxon>Malpighiales</taxon>
        <taxon>Salicaceae</taxon>
        <taxon>Saliceae</taxon>
        <taxon>Populus</taxon>
    </lineage>
</organism>
<comment type="cofactor">
    <cofactor evidence="1 6">
        <name>pyridoxal 5'-phosphate</name>
        <dbReference type="ChEBI" id="CHEBI:597326"/>
    </cofactor>
</comment>
<evidence type="ECO:0000313" key="8">
    <source>
        <dbReference type="EMBL" id="KAG6756418.1"/>
    </source>
</evidence>
<dbReference type="OrthoDB" id="7042322at2759"/>